<protein>
    <recommendedName>
        <fullName evidence="8">Exostosin GT47 domain-containing protein</fullName>
    </recommendedName>
</protein>
<dbReference type="AlphaFoldDB" id="A0AAW2DDQ5"/>
<evidence type="ECO:0000256" key="1">
    <source>
        <dbReference type="ARBA" id="ARBA00004323"/>
    </source>
</evidence>
<organism evidence="9 10">
    <name type="scientific">Lithocarpus litseifolius</name>
    <dbReference type="NCBI Taxonomy" id="425828"/>
    <lineage>
        <taxon>Eukaryota</taxon>
        <taxon>Viridiplantae</taxon>
        <taxon>Streptophyta</taxon>
        <taxon>Embryophyta</taxon>
        <taxon>Tracheophyta</taxon>
        <taxon>Spermatophyta</taxon>
        <taxon>Magnoliopsida</taxon>
        <taxon>eudicotyledons</taxon>
        <taxon>Gunneridae</taxon>
        <taxon>Pentapetalae</taxon>
        <taxon>rosids</taxon>
        <taxon>fabids</taxon>
        <taxon>Fagales</taxon>
        <taxon>Fagaceae</taxon>
        <taxon>Lithocarpus</taxon>
    </lineage>
</organism>
<evidence type="ECO:0000313" key="10">
    <source>
        <dbReference type="Proteomes" id="UP001459277"/>
    </source>
</evidence>
<keyword evidence="5" id="KW-0333">Golgi apparatus</keyword>
<dbReference type="PANTHER" id="PTHR11062">
    <property type="entry name" value="EXOSTOSIN HEPARAN SULFATE GLYCOSYLTRANSFERASE -RELATED"/>
    <property type="match status" value="1"/>
</dbReference>
<keyword evidence="3" id="KW-0808">Transferase</keyword>
<feature type="domain" description="Exostosin GT47" evidence="8">
    <location>
        <begin position="132"/>
        <end position="410"/>
    </location>
</feature>
<evidence type="ECO:0000256" key="7">
    <source>
        <dbReference type="SAM" id="Phobius"/>
    </source>
</evidence>
<feature type="coiled-coil region" evidence="6">
    <location>
        <begin position="72"/>
        <end position="99"/>
    </location>
</feature>
<comment type="similarity">
    <text evidence="2">Belongs to the glycosyltransferase 47 family.</text>
</comment>
<dbReference type="GO" id="GO:0000139">
    <property type="term" value="C:Golgi membrane"/>
    <property type="evidence" value="ECO:0007669"/>
    <property type="project" value="UniProtKB-SubCell"/>
</dbReference>
<evidence type="ECO:0000256" key="5">
    <source>
        <dbReference type="ARBA" id="ARBA00023034"/>
    </source>
</evidence>
<comment type="subcellular location">
    <subcellularLocation>
        <location evidence="1">Golgi apparatus membrane</location>
        <topology evidence="1">Single-pass type II membrane protein</topology>
    </subcellularLocation>
</comment>
<evidence type="ECO:0000256" key="2">
    <source>
        <dbReference type="ARBA" id="ARBA00010271"/>
    </source>
</evidence>
<dbReference type="InterPro" id="IPR004263">
    <property type="entry name" value="Exostosin"/>
</dbReference>
<evidence type="ECO:0000313" key="9">
    <source>
        <dbReference type="EMBL" id="KAL0008737.1"/>
    </source>
</evidence>
<keyword evidence="7" id="KW-0472">Membrane</keyword>
<name>A0AAW2DDQ5_9ROSI</name>
<dbReference type="PANTHER" id="PTHR11062:SF217">
    <property type="entry name" value="EXOSTOSIN FAMILY PROTEIN"/>
    <property type="match status" value="1"/>
</dbReference>
<keyword evidence="7" id="KW-1133">Transmembrane helix</keyword>
<feature type="transmembrane region" description="Helical" evidence="7">
    <location>
        <begin position="7"/>
        <end position="26"/>
    </location>
</feature>
<gene>
    <name evidence="9" type="ORF">SO802_010239</name>
</gene>
<reference evidence="9 10" key="1">
    <citation type="submission" date="2024-01" db="EMBL/GenBank/DDBJ databases">
        <title>A telomere-to-telomere, gap-free genome of sweet tea (Lithocarpus litseifolius).</title>
        <authorList>
            <person name="Zhou J."/>
        </authorList>
    </citation>
    <scope>NUCLEOTIDE SEQUENCE [LARGE SCALE GENOMIC DNA]</scope>
    <source>
        <strain evidence="9">Zhou-2022a</strain>
        <tissue evidence="9">Leaf</tissue>
    </source>
</reference>
<evidence type="ECO:0000256" key="3">
    <source>
        <dbReference type="ARBA" id="ARBA00022676"/>
    </source>
</evidence>
<keyword evidence="4" id="KW-0735">Signal-anchor</keyword>
<accession>A0AAW2DDQ5</accession>
<keyword evidence="6" id="KW-0175">Coiled coil</keyword>
<evidence type="ECO:0000259" key="8">
    <source>
        <dbReference type="Pfam" id="PF03016"/>
    </source>
</evidence>
<keyword evidence="7" id="KW-0812">Transmembrane</keyword>
<keyword evidence="3" id="KW-0328">Glycosyltransferase</keyword>
<evidence type="ECO:0000256" key="6">
    <source>
        <dbReference type="SAM" id="Coils"/>
    </source>
</evidence>
<evidence type="ECO:0000256" key="4">
    <source>
        <dbReference type="ARBA" id="ARBA00022968"/>
    </source>
</evidence>
<dbReference type="Proteomes" id="UP001459277">
    <property type="component" value="Unassembled WGS sequence"/>
</dbReference>
<dbReference type="EMBL" id="JAZDWU010000003">
    <property type="protein sequence ID" value="KAL0008737.1"/>
    <property type="molecule type" value="Genomic_DNA"/>
</dbReference>
<dbReference type="GO" id="GO:0016757">
    <property type="term" value="F:glycosyltransferase activity"/>
    <property type="evidence" value="ECO:0007669"/>
    <property type="project" value="UniProtKB-KW"/>
</dbReference>
<sequence length="462" mass="53309">MRRNTNVIGFAVASFAVVSVVVITKFSSKGLYRSYFSSYAGTWTTFPGVTSDPSSLQTNSAFPSFIADNRAKNRRDEKLERLEARLDKARALIWEAGRTDNSTLALEDTDYVPHGDIYRNAIVFHRSYLLMERLFKIFIYKEGEPPIFHNGHCKNIYSLEGIFLSSMETDTKFQTWDPNEAHVFFLPFSVVMIIAVLFDPIIRDKAVLERTIVGYVNLIAHRYPYWNRSLGADHFMLSCHDWGPRATWYVPQLYFTSIRVLCNANTSEHFNPKKDASFPEINLVTGEIAGLTGGLPPSNRTILAFFAGAMHGRIRPALFQHWKEKDKDVLVYERLPEGLSYDEMMKKSKYCICPSGHEVASPRIAEAIYSECVPVLISQHYVLPFSDVLNWDSFTIQVSVSEIPNLKKILLRIPDDQYVKMQERVKQVQRHFVVNDPPKRYDVFHMIIHSIWLRRLNFNINR</sequence>
<dbReference type="Pfam" id="PF03016">
    <property type="entry name" value="Exostosin_GT47"/>
    <property type="match status" value="1"/>
</dbReference>
<comment type="caution">
    <text evidence="9">The sequence shown here is derived from an EMBL/GenBank/DDBJ whole genome shotgun (WGS) entry which is preliminary data.</text>
</comment>
<dbReference type="InterPro" id="IPR040911">
    <property type="entry name" value="Exostosin_GT47"/>
</dbReference>
<proteinExistence type="inferred from homology"/>
<keyword evidence="10" id="KW-1185">Reference proteome</keyword>